<dbReference type="EMBL" id="CCAE010000035">
    <property type="protein sequence ID" value="CDN89096.1"/>
    <property type="molecule type" value="Genomic_DNA"/>
</dbReference>
<protein>
    <submittedName>
        <fullName evidence="2">TRAP transporter solute receptor TAXI family protein</fullName>
    </submittedName>
</protein>
<dbReference type="AlphaFoldDB" id="A0A1L1PSR8"/>
<feature type="transmembrane region" description="Helical" evidence="1">
    <location>
        <begin position="351"/>
        <end position="373"/>
    </location>
</feature>
<dbReference type="Gene3D" id="3.40.190.10">
    <property type="entry name" value="Periplasmic binding protein-like II"/>
    <property type="match status" value="2"/>
</dbReference>
<proteinExistence type="predicted"/>
<evidence type="ECO:0000313" key="3">
    <source>
        <dbReference type="Proteomes" id="UP000028878"/>
    </source>
</evidence>
<feature type="transmembrane region" description="Helical" evidence="1">
    <location>
        <begin position="21"/>
        <end position="42"/>
    </location>
</feature>
<dbReference type="PANTHER" id="PTHR42941">
    <property type="entry name" value="SLL1037 PROTEIN"/>
    <property type="match status" value="1"/>
</dbReference>
<keyword evidence="3" id="KW-1185">Reference proteome</keyword>
<keyword evidence="1" id="KW-0472">Membrane</keyword>
<evidence type="ECO:0000313" key="2">
    <source>
        <dbReference type="EMBL" id="CDN89096.1"/>
    </source>
</evidence>
<reference evidence="3" key="1">
    <citation type="submission" date="2014-02" db="EMBL/GenBank/DDBJ databases">
        <authorList>
            <person name="Gan H."/>
        </authorList>
    </citation>
    <scope>NUCLEOTIDE SEQUENCE [LARGE SCALE GENOMIC DNA]</scope>
    <source>
        <strain evidence="3">S1</strain>
    </source>
</reference>
<keyword evidence="1" id="KW-0812">Transmembrane</keyword>
<accession>A0A1L1PSR8</accession>
<dbReference type="InterPro" id="IPR011852">
    <property type="entry name" value="TRAP_TAXI"/>
</dbReference>
<name>A0A1L1PSR8_HYDIT</name>
<gene>
    <name evidence="2" type="ORF">BN948_03533</name>
</gene>
<keyword evidence="2" id="KW-0675">Receptor</keyword>
<dbReference type="SUPFAM" id="SSF53850">
    <property type="entry name" value="Periplasmic binding protein-like II"/>
    <property type="match status" value="1"/>
</dbReference>
<reference evidence="3" key="2">
    <citation type="submission" date="2014-11" db="EMBL/GenBank/DDBJ databases">
        <title>Draft genome sequence of Hydrogenophaga intermedia S1.</title>
        <authorList>
            <person name="Gan H.M."/>
            <person name="Chew T.H."/>
            <person name="Stolz A."/>
        </authorList>
    </citation>
    <scope>NUCLEOTIDE SEQUENCE [LARGE SCALE GENOMIC DNA]</scope>
    <source>
        <strain evidence="3">S1</strain>
    </source>
</reference>
<sequence length="457" mass="51086">MFAAIMPKTLRYTLISLKEMLLSGSPIVLITIALVAFTWWWLKPNPPTQVVLATGPEQSAYDTFGQRYAEALRRHGITVELVRTEGSADNLDRLREGTVELGFVQGGTADMGYDDEDGIVSLGSLFVEPLWLFYREDAARRVNRKDATLRNLAELKGWRVNVGTPGSGVPRLFNRLLEVNRIEPDQITLSRLEQTPATVAFLDGQLDALVFASAPESLMVQMLLQTPGVKLLDFAQAEAYSRRFGYLTPVTMPQGVVDLARNVPPRNVRLVASTTSLLARSDTHPAILQLFAQTAMEVHSGAGWFNRAREYPNLEHSEFPAASEAERAYKGGLPFLQRYLPFWAASIVERMWLALGLIIALALPLSRIVPPLYTFRIRSRVFRWYAELREVEHRLESGGATPDELLEQLDGMEAKVEKVVVPLSYTDELYALRNNIHLVRKKILRNKDATAAAAPAA</sequence>
<organism evidence="2 3">
    <name type="scientific">Hydrogenophaga intermedia</name>
    <dbReference type="NCBI Taxonomy" id="65786"/>
    <lineage>
        <taxon>Bacteria</taxon>
        <taxon>Pseudomonadati</taxon>
        <taxon>Pseudomonadota</taxon>
        <taxon>Betaproteobacteria</taxon>
        <taxon>Burkholderiales</taxon>
        <taxon>Comamonadaceae</taxon>
        <taxon>Hydrogenophaga</taxon>
    </lineage>
</organism>
<evidence type="ECO:0000256" key="1">
    <source>
        <dbReference type="SAM" id="Phobius"/>
    </source>
</evidence>
<keyword evidence="1" id="KW-1133">Transmembrane helix</keyword>
<dbReference type="PANTHER" id="PTHR42941:SF1">
    <property type="entry name" value="SLL1037 PROTEIN"/>
    <property type="match status" value="1"/>
</dbReference>
<dbReference type="Pfam" id="PF16868">
    <property type="entry name" value="NMT1_3"/>
    <property type="match status" value="1"/>
</dbReference>
<dbReference type="Proteomes" id="UP000028878">
    <property type="component" value="Unassembled WGS sequence"/>
</dbReference>